<reference evidence="2" key="1">
    <citation type="submission" date="2018-05" db="EMBL/GenBank/DDBJ databases">
        <title>Draft genome of Mucuna pruriens seed.</title>
        <authorList>
            <person name="Nnadi N.E."/>
            <person name="Vos R."/>
            <person name="Hasami M.H."/>
            <person name="Devisetty U.K."/>
            <person name="Aguiy J.C."/>
        </authorList>
    </citation>
    <scope>NUCLEOTIDE SEQUENCE [LARGE SCALE GENOMIC DNA]</scope>
    <source>
        <strain evidence="2">JCA_2017</strain>
    </source>
</reference>
<dbReference type="OrthoDB" id="2016287at2759"/>
<dbReference type="Gene3D" id="1.10.340.70">
    <property type="match status" value="1"/>
</dbReference>
<dbReference type="Gene3D" id="3.30.420.10">
    <property type="entry name" value="Ribonuclease H-like superfamily/Ribonuclease H"/>
    <property type="match status" value="1"/>
</dbReference>
<dbReference type="InterPro" id="IPR041588">
    <property type="entry name" value="Integrase_H2C2"/>
</dbReference>
<proteinExistence type="predicted"/>
<dbReference type="InterPro" id="IPR043502">
    <property type="entry name" value="DNA/RNA_pol_sf"/>
</dbReference>
<dbReference type="PANTHER" id="PTHR48475">
    <property type="entry name" value="RIBONUCLEASE H"/>
    <property type="match status" value="1"/>
</dbReference>
<dbReference type="EMBL" id="QJKJ01004754">
    <property type="protein sequence ID" value="RDX92874.1"/>
    <property type="molecule type" value="Genomic_DNA"/>
</dbReference>
<dbReference type="PANTHER" id="PTHR48475:SF1">
    <property type="entry name" value="RNASE H TYPE-1 DOMAIN-CONTAINING PROTEIN"/>
    <property type="match status" value="1"/>
</dbReference>
<protein>
    <recommendedName>
        <fullName evidence="1">Integrase zinc-binding domain-containing protein</fullName>
    </recommendedName>
</protein>
<organism evidence="2 3">
    <name type="scientific">Mucuna pruriens</name>
    <name type="common">Velvet bean</name>
    <name type="synonym">Dolichos pruriens</name>
    <dbReference type="NCBI Taxonomy" id="157652"/>
    <lineage>
        <taxon>Eukaryota</taxon>
        <taxon>Viridiplantae</taxon>
        <taxon>Streptophyta</taxon>
        <taxon>Embryophyta</taxon>
        <taxon>Tracheophyta</taxon>
        <taxon>Spermatophyta</taxon>
        <taxon>Magnoliopsida</taxon>
        <taxon>eudicotyledons</taxon>
        <taxon>Gunneridae</taxon>
        <taxon>Pentapetalae</taxon>
        <taxon>rosids</taxon>
        <taxon>fabids</taxon>
        <taxon>Fabales</taxon>
        <taxon>Fabaceae</taxon>
        <taxon>Papilionoideae</taxon>
        <taxon>50 kb inversion clade</taxon>
        <taxon>NPAAA clade</taxon>
        <taxon>indigoferoid/millettioid clade</taxon>
        <taxon>Phaseoleae</taxon>
        <taxon>Mucuna</taxon>
    </lineage>
</organism>
<dbReference type="SUPFAM" id="SSF53098">
    <property type="entry name" value="Ribonuclease H-like"/>
    <property type="match status" value="1"/>
</dbReference>
<feature type="domain" description="Integrase zinc-binding" evidence="1">
    <location>
        <begin position="353"/>
        <end position="380"/>
    </location>
</feature>
<sequence length="574" mass="65572">MTLAHFLSQSVKKALLVFQCLRKNKRFQWMDKCEVAFQELKVMMASPSVLMKLVKCMSILVYLSISNKAINIAIVQEGVKTRYQKIEKETLALEAITIFSKQLVVVRTGLPIKQVLRKPDLTGRIVGWTVELLEFDISFKRNGHIKAQVLANFIMKLAPTREVSDFSKEWTLSVDEASNQKGSGAGVILKDPNGVMIEQSLHFEFKLGKVQGITNQDEASQRIGSLGSLVNKILGQSTKSGSGVQKIYIAASSKLVVQASKYSKEWEVEVCCAANTTTWMDPIVDYLQKDEVPGNPKETKKLKREALKYLYRRGFSYPLLRFLDLKEEKYAMKEVQEGVCGIHIGGRALSNKIVRVRYYWPILKRDYTKFVKRCDKCQQFANLHKEPPKLLYSATSPWPFHMWGVDILGPFPLVVRQVKFLIVVVDYFTKKVERKSIARILIEQIKRFYRKKKSHTNNQAESANKIVHRVLRRRLEEAKERLTFGIDVVIPIEIGEPCLITTFSQLAQNEEEIRANLDLLQEVWEVAHTKEYATKRKARLGPERILNDGTSNKLTPNWEGPYKIVGEVNGSLTG</sequence>
<dbReference type="SUPFAM" id="SSF56672">
    <property type="entry name" value="DNA/RNA polymerases"/>
    <property type="match status" value="1"/>
</dbReference>
<dbReference type="InterPro" id="IPR036397">
    <property type="entry name" value="RNaseH_sf"/>
</dbReference>
<accession>A0A371GQS3</accession>
<dbReference type="GO" id="GO:0003676">
    <property type="term" value="F:nucleic acid binding"/>
    <property type="evidence" value="ECO:0007669"/>
    <property type="project" value="InterPro"/>
</dbReference>
<evidence type="ECO:0000313" key="3">
    <source>
        <dbReference type="Proteomes" id="UP000257109"/>
    </source>
</evidence>
<dbReference type="InterPro" id="IPR012337">
    <property type="entry name" value="RNaseH-like_sf"/>
</dbReference>
<feature type="non-terminal residue" evidence="2">
    <location>
        <position position="1"/>
    </location>
</feature>
<dbReference type="AlphaFoldDB" id="A0A371GQS3"/>
<name>A0A371GQS3_MUCPR</name>
<evidence type="ECO:0000313" key="2">
    <source>
        <dbReference type="EMBL" id="RDX92874.1"/>
    </source>
</evidence>
<gene>
    <name evidence="2" type="ORF">CR513_24937</name>
</gene>
<comment type="caution">
    <text evidence="2">The sequence shown here is derived from an EMBL/GenBank/DDBJ whole genome shotgun (WGS) entry which is preliminary data.</text>
</comment>
<dbReference type="Proteomes" id="UP000257109">
    <property type="component" value="Unassembled WGS sequence"/>
</dbReference>
<keyword evidence="3" id="KW-1185">Reference proteome</keyword>
<dbReference type="Pfam" id="PF17921">
    <property type="entry name" value="Integrase_H2C2"/>
    <property type="match status" value="1"/>
</dbReference>
<evidence type="ECO:0000259" key="1">
    <source>
        <dbReference type="Pfam" id="PF17921"/>
    </source>
</evidence>